<keyword evidence="2" id="KW-0378">Hydrolase</keyword>
<accession>A0A412YGD1</accession>
<evidence type="ECO:0000313" key="6">
    <source>
        <dbReference type="EMBL" id="RGV56471.1"/>
    </source>
</evidence>
<dbReference type="GO" id="GO:0030599">
    <property type="term" value="F:pectinesterase activity"/>
    <property type="evidence" value="ECO:0007669"/>
    <property type="project" value="InterPro"/>
</dbReference>
<dbReference type="InterPro" id="IPR025049">
    <property type="entry name" value="Mfa-like_1"/>
</dbReference>
<feature type="compositionally biased region" description="Basic and acidic residues" evidence="4">
    <location>
        <begin position="304"/>
        <end position="316"/>
    </location>
</feature>
<dbReference type="Gene3D" id="2.60.40.2620">
    <property type="entry name" value="Fimbrillin-like"/>
    <property type="match status" value="1"/>
</dbReference>
<evidence type="ECO:0000256" key="2">
    <source>
        <dbReference type="ARBA" id="ARBA00022801"/>
    </source>
</evidence>
<comment type="caution">
    <text evidence="6">The sequence shown here is derived from an EMBL/GenBank/DDBJ whole genome shotgun (WGS) entry which is preliminary data.</text>
</comment>
<reference evidence="6 7" key="1">
    <citation type="submission" date="2018-08" db="EMBL/GenBank/DDBJ databases">
        <title>A genome reference for cultivated species of the human gut microbiota.</title>
        <authorList>
            <person name="Zou Y."/>
            <person name="Xue W."/>
            <person name="Luo G."/>
        </authorList>
    </citation>
    <scope>NUCLEOTIDE SEQUENCE [LARGE SCALE GENOMIC DNA]</scope>
    <source>
        <strain evidence="6 7">AF14-27</strain>
    </source>
</reference>
<feature type="region of interest" description="Disordered" evidence="4">
    <location>
        <begin position="297"/>
        <end position="317"/>
    </location>
</feature>
<comment type="similarity">
    <text evidence="1">Belongs to the pectinesterase family.</text>
</comment>
<sequence length="800" mass="88229">MRLFHTLLYPLLGLLCLSCSDDEQETGNNPALNSGAITFGVDLTGFTTRITQDGTSWTNGDKIGTYVLNAETSELVSEAVNTPYVCTEAGQSVAFTSETPLTVQDDGTPVKFVAYYPYNADIQDFNYPVVIADQSNGSTACDLLYGTTAEPYVYDKESDTDIALKFTHRLSKVVLKFMDMEKRPLTVSDVKIQGMPVSASFNVQTGVLTTDEAAVSDIAPYVNTATDYREAIILPTALSNAYKVSFVLDGRTREWVFADLDISLPKFNPGSQYTFGIYIDPTADIIVGRLEDVDAGNSSAPWDDGSKEEGTADGHKPAGYNLFPANEATDAFADTELKISFEGVAPELGKSGYIRIYRKSDHKMVDEINMGEGRVFIKDGETLLNTWMDIIGVTPQGSSVSRRVVNYYPARVEGNDFIIKPHQQRLDFDTEYYVVIDKNAIVQEDFAGIYGRAWTFKTKAAPVIHGPEYQLKISHADMNAHFYTLQGAIDYCAVNIDLNAQKIFQMDDGIYQEMIYLRDQSNITIKGNPNDNTAVNIQYDNSNDINGGIGGGTNIDQFAPTGTVVPSSGGRSVVILQGNSEHIRFENLTIENAYGWTLGKNGQAEALFIDNKSAALLNCRILSYQDTLLPGGGYNWFYNCYIAGATDFIWGSGKVVLFEDCELHAPTGTRAVMQARVKAGYLGYVFDRCRFTVGAGYQSTLIYQFEPDNLTFLNCTFADTYGQNFVGENKPLVPNQPTVTEGCKMYGCTNESVAEFYNLIPEAVRATVRNLNESEFNANFGSREKIMSWGGNADASWFQE</sequence>
<dbReference type="RefSeq" id="WP_118046183.1">
    <property type="nucleotide sequence ID" value="NZ_JAQCUW010000002.1"/>
</dbReference>
<proteinExistence type="inferred from homology"/>
<dbReference type="InterPro" id="IPR000070">
    <property type="entry name" value="Pectinesterase_cat"/>
</dbReference>
<protein>
    <submittedName>
        <fullName evidence="6">Pectin esterase</fullName>
    </submittedName>
</protein>
<dbReference type="Gene3D" id="2.160.20.10">
    <property type="entry name" value="Single-stranded right-handed beta-helix, Pectin lyase-like"/>
    <property type="match status" value="1"/>
</dbReference>
<dbReference type="Pfam" id="PF01095">
    <property type="entry name" value="Pectinesterase"/>
    <property type="match status" value="1"/>
</dbReference>
<evidence type="ECO:0000256" key="3">
    <source>
        <dbReference type="ARBA" id="ARBA00023085"/>
    </source>
</evidence>
<dbReference type="PANTHER" id="PTHR31321:SF57">
    <property type="entry name" value="PECTINESTERASE 53-RELATED"/>
    <property type="match status" value="1"/>
</dbReference>
<organism evidence="6 7">
    <name type="scientific">Bacteroides clarus</name>
    <dbReference type="NCBI Taxonomy" id="626929"/>
    <lineage>
        <taxon>Bacteria</taxon>
        <taxon>Pseudomonadati</taxon>
        <taxon>Bacteroidota</taxon>
        <taxon>Bacteroidia</taxon>
        <taxon>Bacteroidales</taxon>
        <taxon>Bacteroidaceae</taxon>
        <taxon>Bacteroides</taxon>
    </lineage>
</organism>
<name>A0A412YGD1_9BACE</name>
<dbReference type="CDD" id="cd13121">
    <property type="entry name" value="BF2867_like_C"/>
    <property type="match status" value="1"/>
</dbReference>
<dbReference type="InterPro" id="IPR011050">
    <property type="entry name" value="Pectin_lyase_fold/virulence"/>
</dbReference>
<dbReference type="SUPFAM" id="SSF51126">
    <property type="entry name" value="Pectin lyase-like"/>
    <property type="match status" value="1"/>
</dbReference>
<keyword evidence="3" id="KW-0063">Aspartyl esterase</keyword>
<evidence type="ECO:0000259" key="5">
    <source>
        <dbReference type="Pfam" id="PF01095"/>
    </source>
</evidence>
<evidence type="ECO:0000313" key="7">
    <source>
        <dbReference type="Proteomes" id="UP000284366"/>
    </source>
</evidence>
<feature type="domain" description="Pectinesterase catalytic" evidence="5">
    <location>
        <begin position="583"/>
        <end position="668"/>
    </location>
</feature>
<dbReference type="EMBL" id="QRZG01000007">
    <property type="protein sequence ID" value="RGV56471.1"/>
    <property type="molecule type" value="Genomic_DNA"/>
</dbReference>
<dbReference type="Pfam" id="PF13149">
    <property type="entry name" value="Mfa_like_1"/>
    <property type="match status" value="1"/>
</dbReference>
<gene>
    <name evidence="6" type="ORF">DWW09_05975</name>
</gene>
<dbReference type="Gene3D" id="2.60.40.2630">
    <property type="match status" value="1"/>
</dbReference>
<dbReference type="InterPro" id="IPR042278">
    <property type="entry name" value="Mfa-like_1_N"/>
</dbReference>
<dbReference type="Proteomes" id="UP000284366">
    <property type="component" value="Unassembled WGS sequence"/>
</dbReference>
<evidence type="ECO:0000256" key="1">
    <source>
        <dbReference type="ARBA" id="ARBA00008891"/>
    </source>
</evidence>
<dbReference type="CDD" id="cd13120">
    <property type="entry name" value="BF2867_like_N"/>
    <property type="match status" value="1"/>
</dbReference>
<dbReference type="PANTHER" id="PTHR31321">
    <property type="entry name" value="ACYL-COA THIOESTER HYDROLASE YBHC-RELATED"/>
    <property type="match status" value="1"/>
</dbReference>
<dbReference type="AlphaFoldDB" id="A0A412YGD1"/>
<dbReference type="GO" id="GO:0009279">
    <property type="term" value="C:cell outer membrane"/>
    <property type="evidence" value="ECO:0007669"/>
    <property type="project" value="TreeGrafter"/>
</dbReference>
<evidence type="ECO:0000256" key="4">
    <source>
        <dbReference type="SAM" id="MobiDB-lite"/>
    </source>
</evidence>
<dbReference type="InterPro" id="IPR012334">
    <property type="entry name" value="Pectin_lyas_fold"/>
</dbReference>
<dbReference type="GO" id="GO:0042545">
    <property type="term" value="P:cell wall modification"/>
    <property type="evidence" value="ECO:0007669"/>
    <property type="project" value="InterPro"/>
</dbReference>